<dbReference type="InterPro" id="IPR036388">
    <property type="entry name" value="WH-like_DNA-bd_sf"/>
</dbReference>
<proteinExistence type="predicted"/>
<feature type="domain" description="WYL" evidence="2">
    <location>
        <begin position="147"/>
        <end position="215"/>
    </location>
</feature>
<evidence type="ECO:0000259" key="1">
    <source>
        <dbReference type="Pfam" id="PF08279"/>
    </source>
</evidence>
<dbReference type="RefSeq" id="WP_074645000.1">
    <property type="nucleotide sequence ID" value="NZ_FOFU01000010.1"/>
</dbReference>
<feature type="domain" description="Helix-turn-helix type 11" evidence="1">
    <location>
        <begin position="17"/>
        <end position="68"/>
    </location>
</feature>
<evidence type="ECO:0000259" key="3">
    <source>
        <dbReference type="Pfam" id="PF25583"/>
    </source>
</evidence>
<dbReference type="OrthoDB" id="369264at2"/>
<reference evidence="4 5" key="1">
    <citation type="submission" date="2016-10" db="EMBL/GenBank/DDBJ databases">
        <authorList>
            <person name="de Groot N.N."/>
        </authorList>
    </citation>
    <scope>NUCLEOTIDE SEQUENCE [LARGE SCALE GENOMIC DNA]</scope>
    <source>
        <strain evidence="4 5">B25</strain>
    </source>
</reference>
<organism evidence="4 5">
    <name type="scientific">Treponema bryantii</name>
    <dbReference type="NCBI Taxonomy" id="163"/>
    <lineage>
        <taxon>Bacteria</taxon>
        <taxon>Pseudomonadati</taxon>
        <taxon>Spirochaetota</taxon>
        <taxon>Spirochaetia</taxon>
        <taxon>Spirochaetales</taxon>
        <taxon>Treponemataceae</taxon>
        <taxon>Treponema</taxon>
    </lineage>
</organism>
<gene>
    <name evidence="4" type="ORF">SAMN04487977_11047</name>
</gene>
<dbReference type="InterPro" id="IPR057727">
    <property type="entry name" value="WCX_dom"/>
</dbReference>
<dbReference type="AlphaFoldDB" id="A0A1H9INW9"/>
<dbReference type="Pfam" id="PF13280">
    <property type="entry name" value="WYL"/>
    <property type="match status" value="1"/>
</dbReference>
<dbReference type="InterPro" id="IPR013196">
    <property type="entry name" value="HTH_11"/>
</dbReference>
<dbReference type="Gene3D" id="1.10.10.10">
    <property type="entry name" value="Winged helix-like DNA-binding domain superfamily/Winged helix DNA-binding domain"/>
    <property type="match status" value="1"/>
</dbReference>
<dbReference type="Pfam" id="PF25583">
    <property type="entry name" value="WCX"/>
    <property type="match status" value="1"/>
</dbReference>
<accession>A0A1H9INW9</accession>
<name>A0A1H9INW9_9SPIR</name>
<evidence type="ECO:0000313" key="4">
    <source>
        <dbReference type="EMBL" id="SEQ76207.1"/>
    </source>
</evidence>
<dbReference type="Pfam" id="PF08279">
    <property type="entry name" value="HTH_11"/>
    <property type="match status" value="1"/>
</dbReference>
<sequence>MSARIKENHTKPLRLFKIEQAIQNLGYPSVERLMKELEVSRRTILRDIDELKIYYNAPIEYDRMRKGYYYSDNTYFVKNMMLTESEVFAVTGILPLMERYNNTPLKKTIEKVYNTLSQMLPNQVEVQSSFANDVEFIADPIPVIPEEVFNDVFKATKLHKIMKFDYRKISATEYTPHELHPYKIYNQKGDWYILGYSPKHEDFATFTLARMKNIELGDEFKYDKSYQQKVHIDPNFGIWNNETKPQKIELLFDKSINTYVLERTWHKNQQCSQNEDGTVYLSFETNQIQETLYWLLRFGASVTVVNPPELKKMYADEVKKMAERVKNK</sequence>
<dbReference type="PANTHER" id="PTHR34580:SF9">
    <property type="entry name" value="SLL5097 PROTEIN"/>
    <property type="match status" value="1"/>
</dbReference>
<keyword evidence="4" id="KW-0238">DNA-binding</keyword>
<keyword evidence="5" id="KW-1185">Reference proteome</keyword>
<protein>
    <submittedName>
        <fullName evidence="4">Predicted DNA-binding transcriptional regulator YafY, contains an HTH and WYL domains</fullName>
    </submittedName>
</protein>
<dbReference type="GO" id="GO:0003677">
    <property type="term" value="F:DNA binding"/>
    <property type="evidence" value="ECO:0007669"/>
    <property type="project" value="UniProtKB-KW"/>
</dbReference>
<dbReference type="Proteomes" id="UP000182360">
    <property type="component" value="Unassembled WGS sequence"/>
</dbReference>
<dbReference type="InterPro" id="IPR051534">
    <property type="entry name" value="CBASS_pafABC_assoc_protein"/>
</dbReference>
<dbReference type="InterPro" id="IPR026881">
    <property type="entry name" value="WYL_dom"/>
</dbReference>
<evidence type="ECO:0000259" key="2">
    <source>
        <dbReference type="Pfam" id="PF13280"/>
    </source>
</evidence>
<dbReference type="EMBL" id="FOFU01000010">
    <property type="protein sequence ID" value="SEQ76207.1"/>
    <property type="molecule type" value="Genomic_DNA"/>
</dbReference>
<dbReference type="PROSITE" id="PS52050">
    <property type="entry name" value="WYL"/>
    <property type="match status" value="1"/>
</dbReference>
<evidence type="ECO:0000313" key="5">
    <source>
        <dbReference type="Proteomes" id="UP000182360"/>
    </source>
</evidence>
<feature type="domain" description="WCX" evidence="3">
    <location>
        <begin position="245"/>
        <end position="322"/>
    </location>
</feature>
<dbReference type="PANTHER" id="PTHR34580">
    <property type="match status" value="1"/>
</dbReference>